<evidence type="ECO:0000313" key="3">
    <source>
        <dbReference type="Proteomes" id="UP000233551"/>
    </source>
</evidence>
<name>A0A2I0H0R7_PUNGR</name>
<protein>
    <submittedName>
        <fullName evidence="2">Uncharacterized protein</fullName>
    </submittedName>
</protein>
<comment type="caution">
    <text evidence="2">The sequence shown here is derived from an EMBL/GenBank/DDBJ whole genome shotgun (WGS) entry which is preliminary data.</text>
</comment>
<evidence type="ECO:0000256" key="1">
    <source>
        <dbReference type="SAM" id="MobiDB-lite"/>
    </source>
</evidence>
<feature type="non-terminal residue" evidence="2">
    <location>
        <position position="79"/>
    </location>
</feature>
<proteinExistence type="predicted"/>
<keyword evidence="3" id="KW-1185">Reference proteome</keyword>
<reference evidence="2 3" key="1">
    <citation type="submission" date="2017-11" db="EMBL/GenBank/DDBJ databases">
        <title>De-novo sequencing of pomegranate (Punica granatum L.) genome.</title>
        <authorList>
            <person name="Akparov Z."/>
            <person name="Amiraslanov A."/>
            <person name="Hajiyeva S."/>
            <person name="Abbasov M."/>
            <person name="Kaur K."/>
            <person name="Hamwieh A."/>
            <person name="Solovyev V."/>
            <person name="Salamov A."/>
            <person name="Braich B."/>
            <person name="Kosarev P."/>
            <person name="Mahmoud A."/>
            <person name="Hajiyev E."/>
            <person name="Babayeva S."/>
            <person name="Izzatullayeva V."/>
            <person name="Mammadov A."/>
            <person name="Mammadov A."/>
            <person name="Sharifova S."/>
            <person name="Ojaghi J."/>
            <person name="Eynullazada K."/>
            <person name="Bayramov B."/>
            <person name="Abdulazimova A."/>
            <person name="Shahmuradov I."/>
        </authorList>
    </citation>
    <scope>NUCLEOTIDE SEQUENCE [LARGE SCALE GENOMIC DNA]</scope>
    <source>
        <strain evidence="3">cv. AG2017</strain>
        <tissue evidence="2">Leaf</tissue>
    </source>
</reference>
<organism evidence="2 3">
    <name type="scientific">Punica granatum</name>
    <name type="common">Pomegranate</name>
    <dbReference type="NCBI Taxonomy" id="22663"/>
    <lineage>
        <taxon>Eukaryota</taxon>
        <taxon>Viridiplantae</taxon>
        <taxon>Streptophyta</taxon>
        <taxon>Embryophyta</taxon>
        <taxon>Tracheophyta</taxon>
        <taxon>Spermatophyta</taxon>
        <taxon>Magnoliopsida</taxon>
        <taxon>eudicotyledons</taxon>
        <taxon>Gunneridae</taxon>
        <taxon>Pentapetalae</taxon>
        <taxon>rosids</taxon>
        <taxon>malvids</taxon>
        <taxon>Myrtales</taxon>
        <taxon>Lythraceae</taxon>
        <taxon>Punica</taxon>
    </lineage>
</organism>
<accession>A0A2I0H0R7</accession>
<dbReference type="AlphaFoldDB" id="A0A2I0H0R7"/>
<feature type="compositionally biased region" description="Basic residues" evidence="1">
    <location>
        <begin position="36"/>
        <end position="47"/>
    </location>
</feature>
<sequence>MVMGVDGILMESQGSQKIEMMVMVVMEGGLGLSSQKRSRKKKARKSHLSPSLCPNQRREREIGRMMFKLAGRCRSFLWE</sequence>
<evidence type="ECO:0000313" key="2">
    <source>
        <dbReference type="EMBL" id="PKH83174.1"/>
    </source>
</evidence>
<gene>
    <name evidence="2" type="ORF">CRG98_050005</name>
</gene>
<dbReference type="EMBL" id="PGOL01044148">
    <property type="protein sequence ID" value="PKH83174.1"/>
    <property type="molecule type" value="Genomic_DNA"/>
</dbReference>
<feature type="region of interest" description="Disordered" evidence="1">
    <location>
        <begin position="33"/>
        <end position="57"/>
    </location>
</feature>
<dbReference type="Proteomes" id="UP000233551">
    <property type="component" value="Unassembled WGS sequence"/>
</dbReference>